<dbReference type="InterPro" id="IPR011527">
    <property type="entry name" value="ABC1_TM_dom"/>
</dbReference>
<dbReference type="SUPFAM" id="SSF90123">
    <property type="entry name" value="ABC transporter transmembrane region"/>
    <property type="match status" value="1"/>
</dbReference>
<dbReference type="FunFam" id="3.40.50.300:FF:000287">
    <property type="entry name" value="Multidrug ABC transporter ATP-binding protein"/>
    <property type="match status" value="1"/>
</dbReference>
<feature type="domain" description="ABC transporter" evidence="9">
    <location>
        <begin position="351"/>
        <end position="585"/>
    </location>
</feature>
<dbReference type="GO" id="GO:0015421">
    <property type="term" value="F:ABC-type oligopeptide transporter activity"/>
    <property type="evidence" value="ECO:0007669"/>
    <property type="project" value="TreeGrafter"/>
</dbReference>
<comment type="subcellular location">
    <subcellularLocation>
        <location evidence="1">Cell membrane</location>
        <topology evidence="1">Multi-pass membrane protein</topology>
    </subcellularLocation>
</comment>
<dbReference type="OrthoDB" id="9762778at2"/>
<dbReference type="PROSITE" id="PS50893">
    <property type="entry name" value="ABC_TRANSPORTER_2"/>
    <property type="match status" value="1"/>
</dbReference>
<dbReference type="RefSeq" id="WP_095045053.1">
    <property type="nucleotide sequence ID" value="NZ_LN890656.1"/>
</dbReference>
<dbReference type="Proteomes" id="UP000215027">
    <property type="component" value="Chromosome II"/>
</dbReference>
<reference evidence="11" key="1">
    <citation type="submission" date="2016-01" db="EMBL/GenBank/DDBJ databases">
        <authorList>
            <person name="Mcilroy J.S."/>
            <person name="Karst M S."/>
            <person name="Albertsen M."/>
        </authorList>
    </citation>
    <scope>NUCLEOTIDE SEQUENCE</scope>
    <source>
        <strain evidence="11">Cfx-K</strain>
    </source>
</reference>
<dbReference type="SUPFAM" id="SSF52540">
    <property type="entry name" value="P-loop containing nucleoside triphosphate hydrolases"/>
    <property type="match status" value="1"/>
</dbReference>
<dbReference type="InterPro" id="IPR039421">
    <property type="entry name" value="Type_1_exporter"/>
</dbReference>
<keyword evidence="4" id="KW-0547">Nucleotide-binding</keyword>
<evidence type="ECO:0000256" key="3">
    <source>
        <dbReference type="ARBA" id="ARBA00022692"/>
    </source>
</evidence>
<proteinExistence type="predicted"/>
<evidence type="ECO:0000256" key="4">
    <source>
        <dbReference type="ARBA" id="ARBA00022741"/>
    </source>
</evidence>
<gene>
    <name evidence="11" type="ORF">CFX0092_B0138</name>
</gene>
<dbReference type="InterPro" id="IPR003439">
    <property type="entry name" value="ABC_transporter-like_ATP-bd"/>
</dbReference>
<dbReference type="Gene3D" id="1.20.1560.10">
    <property type="entry name" value="ABC transporter type 1, transmembrane domain"/>
    <property type="match status" value="1"/>
</dbReference>
<dbReference type="Gene3D" id="3.40.50.300">
    <property type="entry name" value="P-loop containing nucleotide triphosphate hydrolases"/>
    <property type="match status" value="1"/>
</dbReference>
<dbReference type="InterPro" id="IPR027417">
    <property type="entry name" value="P-loop_NTPase"/>
</dbReference>
<evidence type="ECO:0000256" key="2">
    <source>
        <dbReference type="ARBA" id="ARBA00022448"/>
    </source>
</evidence>
<keyword evidence="5" id="KW-0067">ATP-binding</keyword>
<evidence type="ECO:0000256" key="8">
    <source>
        <dbReference type="SAM" id="Phobius"/>
    </source>
</evidence>
<feature type="transmembrane region" description="Helical" evidence="8">
    <location>
        <begin position="251"/>
        <end position="276"/>
    </location>
</feature>
<feature type="transmembrane region" description="Helical" evidence="8">
    <location>
        <begin position="174"/>
        <end position="196"/>
    </location>
</feature>
<dbReference type="CDD" id="cd18540">
    <property type="entry name" value="ABC_6TM_exporter_like"/>
    <property type="match status" value="1"/>
</dbReference>
<dbReference type="AlphaFoldDB" id="A0A160T6V9"/>
<accession>A0A160T6V9</accession>
<dbReference type="SMART" id="SM00382">
    <property type="entry name" value="AAA"/>
    <property type="match status" value="1"/>
</dbReference>
<evidence type="ECO:0000256" key="6">
    <source>
        <dbReference type="ARBA" id="ARBA00022989"/>
    </source>
</evidence>
<dbReference type="Pfam" id="PF00005">
    <property type="entry name" value="ABC_tran"/>
    <property type="match status" value="1"/>
</dbReference>
<protein>
    <submittedName>
        <fullName evidence="11">ABC transporter</fullName>
    </submittedName>
</protein>
<dbReference type="GO" id="GO:0005886">
    <property type="term" value="C:plasma membrane"/>
    <property type="evidence" value="ECO:0007669"/>
    <property type="project" value="UniProtKB-SubCell"/>
</dbReference>
<dbReference type="PANTHER" id="PTHR43394:SF1">
    <property type="entry name" value="ATP-BINDING CASSETTE SUB-FAMILY B MEMBER 10, MITOCHONDRIAL"/>
    <property type="match status" value="1"/>
</dbReference>
<keyword evidence="6 8" id="KW-1133">Transmembrane helix</keyword>
<sequence length="597" mass="66707">MDDFSFEEEDFSTKITTGTVRRILLQVVPYWPMAVGFLMLVVLITIADSIFTYFGKQLVDNAIIPGDTDALRSILTNYAILSVISAGIVFGFIFITALLGEKVRYNLRRQLFAHLQKLSFSYFDKTAVGWIMSRVTSDTERIADLVTWGLLDITWGMTSLVVAAAFMLTINWRMAILVILTIPVLIGVAIFFRRLILVQFREVRRINSQITGAYNENIQGVRVTKSLAREDQDLRDFKGLTRMMFDASYRANVLSAMFLPAVQLISAIGVALVIWYGGILSLRGETTVGQIQAFIGYVTFMIWPVQEMARVFAQMQQSVASGERVFSLMDAVPDVQDKPGALETAHLAGDIVFDDVTFYYESGKHVLDNFNLRVRPGETIALVGPTGGGKSTIVNLLCRFYEPKEGRILFGDHDYTDLTQHAIQSRIGMVLQTPHLFSGTIRDNLRYGRLNATDDELVDAARLAGAHDFIVTLENGYDEQVGEGGSKLSVGQKQLISLARAILADPDLFIMDEATSSVDTLTEALIQRGMEQMMAGRTSFVIAHRLSTIRRASRILVIEGGVIAEQGTHAELIRARGHYYNLYTRQFRREREVALGL</sequence>
<keyword evidence="12" id="KW-1185">Reference proteome</keyword>
<feature type="transmembrane region" description="Helical" evidence="8">
    <location>
        <begin position="74"/>
        <end position="99"/>
    </location>
</feature>
<evidence type="ECO:0000313" key="11">
    <source>
        <dbReference type="EMBL" id="CUS05672.1"/>
    </source>
</evidence>
<dbReference type="InterPro" id="IPR017871">
    <property type="entry name" value="ABC_transporter-like_CS"/>
</dbReference>
<evidence type="ECO:0000256" key="1">
    <source>
        <dbReference type="ARBA" id="ARBA00004651"/>
    </source>
</evidence>
<dbReference type="Pfam" id="PF00664">
    <property type="entry name" value="ABC_membrane"/>
    <property type="match status" value="1"/>
</dbReference>
<dbReference type="CDD" id="cd03254">
    <property type="entry name" value="ABCC_Glucan_exporter_like"/>
    <property type="match status" value="1"/>
</dbReference>
<evidence type="ECO:0000259" key="10">
    <source>
        <dbReference type="PROSITE" id="PS50929"/>
    </source>
</evidence>
<dbReference type="GO" id="GO:0016887">
    <property type="term" value="F:ATP hydrolysis activity"/>
    <property type="evidence" value="ECO:0007669"/>
    <property type="project" value="InterPro"/>
</dbReference>
<dbReference type="PANTHER" id="PTHR43394">
    <property type="entry name" value="ATP-DEPENDENT PERMEASE MDL1, MITOCHONDRIAL"/>
    <property type="match status" value="1"/>
</dbReference>
<dbReference type="EMBL" id="LN890656">
    <property type="protein sequence ID" value="CUS05672.1"/>
    <property type="molecule type" value="Genomic_DNA"/>
</dbReference>
<dbReference type="PROSITE" id="PS00211">
    <property type="entry name" value="ABC_TRANSPORTER_1"/>
    <property type="match status" value="1"/>
</dbReference>
<dbReference type="KEGG" id="pbf:CFX0092_B0138"/>
<evidence type="ECO:0000256" key="5">
    <source>
        <dbReference type="ARBA" id="ARBA00022840"/>
    </source>
</evidence>
<dbReference type="InterPro" id="IPR003593">
    <property type="entry name" value="AAA+_ATPase"/>
</dbReference>
<name>A0A160T6V9_9CHLR</name>
<dbReference type="InterPro" id="IPR036640">
    <property type="entry name" value="ABC1_TM_sf"/>
</dbReference>
<keyword evidence="7 8" id="KW-0472">Membrane</keyword>
<dbReference type="GO" id="GO:0005524">
    <property type="term" value="F:ATP binding"/>
    <property type="evidence" value="ECO:0007669"/>
    <property type="project" value="UniProtKB-KW"/>
</dbReference>
<feature type="domain" description="ABC transmembrane type-1" evidence="10">
    <location>
        <begin position="40"/>
        <end position="317"/>
    </location>
</feature>
<feature type="transmembrane region" description="Helical" evidence="8">
    <location>
        <begin position="30"/>
        <end position="54"/>
    </location>
</feature>
<evidence type="ECO:0000313" key="12">
    <source>
        <dbReference type="Proteomes" id="UP000215027"/>
    </source>
</evidence>
<evidence type="ECO:0000259" key="9">
    <source>
        <dbReference type="PROSITE" id="PS50893"/>
    </source>
</evidence>
<keyword evidence="2" id="KW-0813">Transport</keyword>
<keyword evidence="3 8" id="KW-0812">Transmembrane</keyword>
<evidence type="ECO:0000256" key="7">
    <source>
        <dbReference type="ARBA" id="ARBA00023136"/>
    </source>
</evidence>
<feature type="transmembrane region" description="Helical" evidence="8">
    <location>
        <begin position="142"/>
        <end position="168"/>
    </location>
</feature>
<organism evidence="11 12">
    <name type="scientific">Candidatus Promineifilum breve</name>
    <dbReference type="NCBI Taxonomy" id="1806508"/>
    <lineage>
        <taxon>Bacteria</taxon>
        <taxon>Bacillati</taxon>
        <taxon>Chloroflexota</taxon>
        <taxon>Ardenticatenia</taxon>
        <taxon>Candidatus Promineifilales</taxon>
        <taxon>Candidatus Promineifilaceae</taxon>
        <taxon>Candidatus Promineifilum</taxon>
    </lineage>
</organism>
<dbReference type="PROSITE" id="PS50929">
    <property type="entry name" value="ABC_TM1F"/>
    <property type="match status" value="1"/>
</dbReference>